<feature type="transmembrane region" description="Helical" evidence="6">
    <location>
        <begin position="71"/>
        <end position="90"/>
    </location>
</feature>
<dbReference type="Gene3D" id="1.20.120.1630">
    <property type="match status" value="1"/>
</dbReference>
<evidence type="ECO:0000313" key="7">
    <source>
        <dbReference type="EMBL" id="QPC41848.1"/>
    </source>
</evidence>
<evidence type="ECO:0000256" key="1">
    <source>
        <dbReference type="ARBA" id="ARBA00004141"/>
    </source>
</evidence>
<reference evidence="7 8" key="1">
    <citation type="submission" date="2020-06" db="EMBL/GenBank/DDBJ databases">
        <title>Genome sequence of 2 isolates from Red Sea Mangroves.</title>
        <authorList>
            <person name="Sefrji F."/>
            <person name="Michoud G."/>
            <person name="Merlino G."/>
            <person name="Daffonchio D."/>
        </authorList>
    </citation>
    <scope>NUCLEOTIDE SEQUENCE [LARGE SCALE GENOMIC DNA]</scope>
    <source>
        <strain evidence="7 8">R1DC25</strain>
    </source>
</reference>
<keyword evidence="8" id="KW-1185">Reference proteome</keyword>
<evidence type="ECO:0000256" key="6">
    <source>
        <dbReference type="SAM" id="Phobius"/>
    </source>
</evidence>
<feature type="transmembrane region" description="Helical" evidence="6">
    <location>
        <begin position="110"/>
        <end position="134"/>
    </location>
</feature>
<dbReference type="RefSeq" id="WP_213163076.1">
    <property type="nucleotide sequence ID" value="NZ_CP058214.1"/>
</dbReference>
<name>A0A7S8HB66_9HYPH</name>
<evidence type="ECO:0000256" key="4">
    <source>
        <dbReference type="ARBA" id="ARBA00023136"/>
    </source>
</evidence>
<evidence type="ECO:0000256" key="3">
    <source>
        <dbReference type="ARBA" id="ARBA00022989"/>
    </source>
</evidence>
<dbReference type="EMBL" id="CP058214">
    <property type="protein sequence ID" value="QPC41848.1"/>
    <property type="molecule type" value="Genomic_DNA"/>
</dbReference>
<feature type="region of interest" description="Disordered" evidence="5">
    <location>
        <begin position="451"/>
        <end position="470"/>
    </location>
</feature>
<feature type="transmembrane region" description="Helical" evidence="6">
    <location>
        <begin position="245"/>
        <end position="265"/>
    </location>
</feature>
<accession>A0A7S8HB66</accession>
<keyword evidence="3 6" id="KW-1133">Transmembrane helix</keyword>
<dbReference type="InterPro" id="IPR007269">
    <property type="entry name" value="ICMT_MeTrfase"/>
</dbReference>
<feature type="transmembrane region" description="Helical" evidence="6">
    <location>
        <begin position="140"/>
        <end position="163"/>
    </location>
</feature>
<feature type="transmembrane region" description="Helical" evidence="6">
    <location>
        <begin position="277"/>
        <end position="298"/>
    </location>
</feature>
<feature type="transmembrane region" description="Helical" evidence="6">
    <location>
        <begin position="205"/>
        <end position="225"/>
    </location>
</feature>
<evidence type="ECO:0000313" key="8">
    <source>
        <dbReference type="Proteomes" id="UP000593594"/>
    </source>
</evidence>
<dbReference type="Proteomes" id="UP000593594">
    <property type="component" value="Chromosome"/>
</dbReference>
<feature type="transmembrane region" description="Helical" evidence="6">
    <location>
        <begin position="318"/>
        <end position="343"/>
    </location>
</feature>
<dbReference type="GO" id="GO:0016020">
    <property type="term" value="C:membrane"/>
    <property type="evidence" value="ECO:0007669"/>
    <property type="project" value="UniProtKB-SubCell"/>
</dbReference>
<dbReference type="AlphaFoldDB" id="A0A7S8HB66"/>
<feature type="transmembrane region" description="Helical" evidence="6">
    <location>
        <begin position="41"/>
        <end position="59"/>
    </location>
</feature>
<gene>
    <name evidence="7" type="ORF">HW532_03420</name>
</gene>
<feature type="region of interest" description="Disordered" evidence="5">
    <location>
        <begin position="12"/>
        <end position="31"/>
    </location>
</feature>
<sequence length="470" mass="52832">MKPTASVERGVALGAHADSNPPGAQARQADIEVRRPQSATVTWINWTALASLFATVVALRRFEISDPVDRTLIVMAAIAVPVIVLEGLYFKRFAGMAYRRDAFSTRLKRVVVKLIGLAATFGLMVATYWVFPYFANGSSYLVYDLLGRVWVPIVVLAPAYFWYVDGLMDDPEDDYHAAGMFVLGILPDGERAKLGNHLRASFMKIFFYQYILSVAVAHLTGIVSYDPVATVSAEPFGFMNLFIDTVWFVDVAFSCTGYFLTLRLFDSHIRSTDPTVLGWLVCLICYGTFYGMLSESFLPYEDGVYWGHWLAATPVLKALWAIPIIVLLTTYALGTVQFGIRFSNLTHRGIITNGPFRFTKHPQYVSKNIAWWLISVPFITIGTPEDAIRHCLMLAGFNVIFYYRAKTEERHLSRDPVYREYAAWIAQHGVIARMKRAVGLPTPPYRVPLTVPDSSAGAEMGGRRDERRMH</sequence>
<feature type="compositionally biased region" description="Basic and acidic residues" evidence="5">
    <location>
        <begin position="461"/>
        <end position="470"/>
    </location>
</feature>
<organism evidence="7 8">
    <name type="scientific">Kaustia mangrovi</name>
    <dbReference type="NCBI Taxonomy" id="2593653"/>
    <lineage>
        <taxon>Bacteria</taxon>
        <taxon>Pseudomonadati</taxon>
        <taxon>Pseudomonadota</taxon>
        <taxon>Alphaproteobacteria</taxon>
        <taxon>Hyphomicrobiales</taxon>
        <taxon>Parvibaculaceae</taxon>
        <taxon>Kaustia</taxon>
    </lineage>
</organism>
<evidence type="ECO:0008006" key="9">
    <source>
        <dbReference type="Google" id="ProtNLM"/>
    </source>
</evidence>
<evidence type="ECO:0000256" key="5">
    <source>
        <dbReference type="SAM" id="MobiDB-lite"/>
    </source>
</evidence>
<proteinExistence type="predicted"/>
<evidence type="ECO:0000256" key="2">
    <source>
        <dbReference type="ARBA" id="ARBA00022692"/>
    </source>
</evidence>
<protein>
    <recommendedName>
        <fullName evidence="9">Protein-S-isoprenylcysteine methyltransferase</fullName>
    </recommendedName>
</protein>
<keyword evidence="4 6" id="KW-0472">Membrane</keyword>
<dbReference type="GO" id="GO:0004671">
    <property type="term" value="F:protein C-terminal S-isoprenylcysteine carboxyl O-methyltransferase activity"/>
    <property type="evidence" value="ECO:0007669"/>
    <property type="project" value="InterPro"/>
</dbReference>
<comment type="subcellular location">
    <subcellularLocation>
        <location evidence="1">Membrane</location>
        <topology evidence="1">Multi-pass membrane protein</topology>
    </subcellularLocation>
</comment>
<dbReference type="KEGG" id="kmn:HW532_03420"/>
<dbReference type="Pfam" id="PF04140">
    <property type="entry name" value="ICMT"/>
    <property type="match status" value="1"/>
</dbReference>
<keyword evidence="2 6" id="KW-0812">Transmembrane</keyword>